<evidence type="ECO:0000313" key="1">
    <source>
        <dbReference type="EMBL" id="XCJ81312.1"/>
    </source>
</evidence>
<dbReference type="EMBL" id="CP159578">
    <property type="protein sequence ID" value="XCJ81312.1"/>
    <property type="molecule type" value="Genomic_DNA"/>
</dbReference>
<dbReference type="RefSeq" id="WP_353982066.1">
    <property type="nucleotide sequence ID" value="NZ_CP159578.1"/>
</dbReference>
<reference evidence="1" key="1">
    <citation type="submission" date="2024-06" db="EMBL/GenBank/DDBJ databases">
        <title>Complete genome of Salinicola endophyticus HNIBRBA4755.</title>
        <authorList>
            <person name="Shin S.Y."/>
            <person name="Kang H."/>
            <person name="Song J."/>
        </authorList>
    </citation>
    <scope>NUCLEOTIDE SEQUENCE</scope>
    <source>
        <strain evidence="1">HNIBRBA4755</strain>
    </source>
</reference>
<protein>
    <submittedName>
        <fullName evidence="1">SEC-C metal-binding domain-containing protein</fullName>
    </submittedName>
</protein>
<dbReference type="Gene3D" id="1.25.40.10">
    <property type="entry name" value="Tetratricopeptide repeat domain"/>
    <property type="match status" value="1"/>
</dbReference>
<dbReference type="SUPFAM" id="SSF48452">
    <property type="entry name" value="TPR-like"/>
    <property type="match status" value="1"/>
</dbReference>
<dbReference type="Pfam" id="PF02810">
    <property type="entry name" value="SEC-C"/>
    <property type="match status" value="1"/>
</dbReference>
<dbReference type="InterPro" id="IPR011990">
    <property type="entry name" value="TPR-like_helical_dom_sf"/>
</dbReference>
<sequence length="613" mass="67950">MLTAWVEQLLGYASGALEAIRDNEHYPALMAWARTQGAEQCGGSLDMAQALAPIIWNQTPLVRRQFDCEPLAEPRPDEPCWCDSGRAYRDCCLRVELPSVVPTHLMWMLSLREWRGETLKAALESRKAPAQALLEAGIVSAESGNNGRAQQILESLFAGERDWQALAEQIEPAFEILIDLYQERGFLRKRAALIERVIASGPDFLSGAAYERLCLMHLDSGDLASAREAFQNAQRTLPDSPSLAYIEAMVLLHEGNVGKARQRAAFWWRRLARQHQADPDQLDFIAELADDPESTLAEQVINSEEALAGPLTALQALLHTQQRPPRLVLSRSPEGALLYEPSRREASLYAGWIEACEVEIDEDAALGFLGDPWVTAPQWLQGLCANPEWLDAPKVMQALTLALASRFGSLPWMVDTFFTPLAERYAAWLTQLEDAGGTFSWHDADNATLLRTGLALVIGMERGAGPQARALAQRLLALDAEDSLGLRELVIDQLLREGNDDQALAVSEAGPEGADMLGVQMGRVLALYRLARHDDARAVLGEVCAANPYIVRVLCEERPRPARLSVDMPEPGTRAEAWQYRQLMRDQWAASDGALEWLSRQSCARAGESRRSR</sequence>
<dbReference type="AlphaFoldDB" id="A0AB74UE65"/>
<organism evidence="1">
    <name type="scientific">Salinicola endophyticus</name>
    <dbReference type="NCBI Taxonomy" id="1949083"/>
    <lineage>
        <taxon>Bacteria</taxon>
        <taxon>Pseudomonadati</taxon>
        <taxon>Pseudomonadota</taxon>
        <taxon>Gammaproteobacteria</taxon>
        <taxon>Oceanospirillales</taxon>
        <taxon>Halomonadaceae</taxon>
        <taxon>Salinicola</taxon>
    </lineage>
</organism>
<dbReference type="InterPro" id="IPR004027">
    <property type="entry name" value="SEC_C_motif"/>
</dbReference>
<proteinExistence type="predicted"/>
<name>A0AB74UE65_9GAMM</name>
<accession>A0AB74UE65</accession>
<gene>
    <name evidence="1" type="ORF">ABV408_09070</name>
</gene>